<gene>
    <name evidence="8" type="ORF">HNR75_001293</name>
</gene>
<organism evidence="8 9">
    <name type="scientific">Tolumonas osonensis</name>
    <dbReference type="NCBI Taxonomy" id="675874"/>
    <lineage>
        <taxon>Bacteria</taxon>
        <taxon>Pseudomonadati</taxon>
        <taxon>Pseudomonadota</taxon>
        <taxon>Gammaproteobacteria</taxon>
        <taxon>Aeromonadales</taxon>
        <taxon>Aeromonadaceae</taxon>
        <taxon>Tolumonas</taxon>
    </lineage>
</organism>
<evidence type="ECO:0000256" key="1">
    <source>
        <dbReference type="ARBA" id="ARBA00004651"/>
    </source>
</evidence>
<evidence type="ECO:0000256" key="6">
    <source>
        <dbReference type="ARBA" id="ARBA00023136"/>
    </source>
</evidence>
<feature type="transmembrane region" description="Helical" evidence="7">
    <location>
        <begin position="46"/>
        <end position="66"/>
    </location>
</feature>
<name>A0A841GCR1_9GAMM</name>
<dbReference type="PANTHER" id="PTHR33508:SF1">
    <property type="entry name" value="UPF0056 MEMBRANE PROTEIN YHCE"/>
    <property type="match status" value="1"/>
</dbReference>
<keyword evidence="6 7" id="KW-0472">Membrane</keyword>
<evidence type="ECO:0000256" key="7">
    <source>
        <dbReference type="RuleBase" id="RU362048"/>
    </source>
</evidence>
<dbReference type="PANTHER" id="PTHR33508">
    <property type="entry name" value="UPF0056 MEMBRANE PROTEIN YHCE"/>
    <property type="match status" value="1"/>
</dbReference>
<keyword evidence="5 7" id="KW-1133">Transmembrane helix</keyword>
<comment type="subcellular location">
    <subcellularLocation>
        <location evidence="1 7">Cell membrane</location>
        <topology evidence="1 7">Multi-pass membrane protein</topology>
    </subcellularLocation>
</comment>
<dbReference type="AlphaFoldDB" id="A0A841GCR1"/>
<accession>A0A841GCR1</accession>
<feature type="transmembrane region" description="Helical" evidence="7">
    <location>
        <begin position="187"/>
        <end position="208"/>
    </location>
</feature>
<feature type="transmembrane region" description="Helical" evidence="7">
    <location>
        <begin position="72"/>
        <end position="93"/>
    </location>
</feature>
<protein>
    <recommendedName>
        <fullName evidence="7">UPF0056 membrane protein</fullName>
    </recommendedName>
</protein>
<keyword evidence="4 7" id="KW-0812">Transmembrane</keyword>
<evidence type="ECO:0000256" key="2">
    <source>
        <dbReference type="ARBA" id="ARBA00009784"/>
    </source>
</evidence>
<evidence type="ECO:0000256" key="4">
    <source>
        <dbReference type="ARBA" id="ARBA00022692"/>
    </source>
</evidence>
<dbReference type="EMBL" id="JACHGR010000004">
    <property type="protein sequence ID" value="MBB6055387.1"/>
    <property type="molecule type" value="Genomic_DNA"/>
</dbReference>
<dbReference type="NCBIfam" id="TIGR00427">
    <property type="entry name" value="NAAT family transporter"/>
    <property type="match status" value="1"/>
</dbReference>
<feature type="transmembrane region" description="Helical" evidence="7">
    <location>
        <begin position="12"/>
        <end position="34"/>
    </location>
</feature>
<feature type="transmembrane region" description="Helical" evidence="7">
    <location>
        <begin position="148"/>
        <end position="166"/>
    </location>
</feature>
<dbReference type="NCBIfam" id="NF008320">
    <property type="entry name" value="PRK11111.1"/>
    <property type="match status" value="1"/>
</dbReference>
<dbReference type="Pfam" id="PF01914">
    <property type="entry name" value="MarC"/>
    <property type="match status" value="1"/>
</dbReference>
<dbReference type="Proteomes" id="UP000585721">
    <property type="component" value="Unassembled WGS sequence"/>
</dbReference>
<sequence length="212" mass="23113">MDPLSFSVYLKFFIGLTAIINPLGLLPVFVSLTSQQTPQERLRTNTTANFAVMVILWVSMFFGQIILDAFDISIASFRIAGGSLIVLIAWSMLQGKLGEVRHNKEEKGDTLAKESIAVVPLALPLMAGPGAISSTIVYSSQFNSAKQLLGMSLVVVVFCFASWLIFRAAPLLFRLMGRTGINVVTRIMGLIMMSLGIEIMVAGIKHMFPILA</sequence>
<dbReference type="RefSeq" id="WP_188026171.1">
    <property type="nucleotide sequence ID" value="NZ_JACHGR010000004.1"/>
</dbReference>
<comment type="caution">
    <text evidence="8">The sequence shown here is derived from an EMBL/GenBank/DDBJ whole genome shotgun (WGS) entry which is preliminary data.</text>
</comment>
<keyword evidence="3" id="KW-1003">Cell membrane</keyword>
<evidence type="ECO:0000313" key="8">
    <source>
        <dbReference type="EMBL" id="MBB6055387.1"/>
    </source>
</evidence>
<feature type="transmembrane region" description="Helical" evidence="7">
    <location>
        <begin position="114"/>
        <end position="136"/>
    </location>
</feature>
<keyword evidence="9" id="KW-1185">Reference proteome</keyword>
<evidence type="ECO:0000313" key="9">
    <source>
        <dbReference type="Proteomes" id="UP000585721"/>
    </source>
</evidence>
<evidence type="ECO:0000256" key="5">
    <source>
        <dbReference type="ARBA" id="ARBA00022989"/>
    </source>
</evidence>
<proteinExistence type="inferred from homology"/>
<reference evidence="8 9" key="1">
    <citation type="submission" date="2020-08" db="EMBL/GenBank/DDBJ databases">
        <title>Genomic Encyclopedia of Type Strains, Phase IV (KMG-IV): sequencing the most valuable type-strain genomes for metagenomic binning, comparative biology and taxonomic classification.</title>
        <authorList>
            <person name="Goeker M."/>
        </authorList>
    </citation>
    <scope>NUCLEOTIDE SEQUENCE [LARGE SCALE GENOMIC DNA]</scope>
    <source>
        <strain evidence="8 9">DSM 22975</strain>
    </source>
</reference>
<dbReference type="InterPro" id="IPR002771">
    <property type="entry name" value="Multi_antbiot-R_MarC"/>
</dbReference>
<dbReference type="GO" id="GO:0005886">
    <property type="term" value="C:plasma membrane"/>
    <property type="evidence" value="ECO:0007669"/>
    <property type="project" value="UniProtKB-SubCell"/>
</dbReference>
<evidence type="ECO:0000256" key="3">
    <source>
        <dbReference type="ARBA" id="ARBA00022475"/>
    </source>
</evidence>
<comment type="similarity">
    <text evidence="2 7">Belongs to the UPF0056 (MarC) family.</text>
</comment>